<dbReference type="OrthoDB" id="9809485at2"/>
<keyword evidence="3 10" id="KW-0479">Metal-binding</keyword>
<dbReference type="GO" id="GO:0046872">
    <property type="term" value="F:metal ion binding"/>
    <property type="evidence" value="ECO:0007669"/>
    <property type="project" value="UniProtKB-KW"/>
</dbReference>
<evidence type="ECO:0000259" key="13">
    <source>
        <dbReference type="PROSITE" id="PS51721"/>
    </source>
</evidence>
<dbReference type="InterPro" id="IPR027417">
    <property type="entry name" value="P-loop_NTPase"/>
</dbReference>
<keyword evidence="9 10" id="KW-0342">GTP-binding</keyword>
<dbReference type="GO" id="GO:0019843">
    <property type="term" value="F:rRNA binding"/>
    <property type="evidence" value="ECO:0007669"/>
    <property type="project" value="UniProtKB-KW"/>
</dbReference>
<dbReference type="STRING" id="144026.SAMN04488568_12537"/>
<dbReference type="PROSITE" id="PS51721">
    <property type="entry name" value="G_CP"/>
    <property type="match status" value="1"/>
</dbReference>
<evidence type="ECO:0000256" key="6">
    <source>
        <dbReference type="ARBA" id="ARBA00022801"/>
    </source>
</evidence>
<evidence type="ECO:0000256" key="7">
    <source>
        <dbReference type="ARBA" id="ARBA00022833"/>
    </source>
</evidence>
<dbReference type="Proteomes" id="UP000199759">
    <property type="component" value="Unassembled WGS sequence"/>
</dbReference>
<feature type="binding site" evidence="10">
    <location>
        <position position="287"/>
    </location>
    <ligand>
        <name>Zn(2+)</name>
        <dbReference type="ChEBI" id="CHEBI:29105"/>
    </ligand>
</feature>
<evidence type="ECO:0000256" key="11">
    <source>
        <dbReference type="SAM" id="MobiDB-lite"/>
    </source>
</evidence>
<organism evidence="14 15">
    <name type="scientific">Maricaulis salignorans</name>
    <dbReference type="NCBI Taxonomy" id="144026"/>
    <lineage>
        <taxon>Bacteria</taxon>
        <taxon>Pseudomonadati</taxon>
        <taxon>Pseudomonadota</taxon>
        <taxon>Alphaproteobacteria</taxon>
        <taxon>Maricaulales</taxon>
        <taxon>Maricaulaceae</taxon>
        <taxon>Maricaulis</taxon>
    </lineage>
</organism>
<evidence type="ECO:0000256" key="10">
    <source>
        <dbReference type="HAMAP-Rule" id="MF_01820"/>
    </source>
</evidence>
<dbReference type="InterPro" id="IPR030378">
    <property type="entry name" value="G_CP_dom"/>
</dbReference>
<dbReference type="GO" id="GO:0003924">
    <property type="term" value="F:GTPase activity"/>
    <property type="evidence" value="ECO:0007669"/>
    <property type="project" value="UniProtKB-UniRule"/>
</dbReference>
<dbReference type="GO" id="GO:0042274">
    <property type="term" value="P:ribosomal small subunit biogenesis"/>
    <property type="evidence" value="ECO:0007669"/>
    <property type="project" value="UniProtKB-UniRule"/>
</dbReference>
<comment type="cofactor">
    <cofactor evidence="10">
        <name>Zn(2+)</name>
        <dbReference type="ChEBI" id="CHEBI:29105"/>
    </cofactor>
    <text evidence="10">Binds 1 zinc ion per subunit.</text>
</comment>
<comment type="subunit">
    <text evidence="10">Monomer. Associates with 30S ribosomal subunit, binds 16S rRNA.</text>
</comment>
<dbReference type="Gene3D" id="3.40.50.300">
    <property type="entry name" value="P-loop containing nucleotide triphosphate hydrolases"/>
    <property type="match status" value="1"/>
</dbReference>
<dbReference type="PROSITE" id="PS50936">
    <property type="entry name" value="ENGC_GTPASE"/>
    <property type="match status" value="1"/>
</dbReference>
<keyword evidence="7 10" id="KW-0862">Zinc</keyword>
<feature type="domain" description="CP-type G" evidence="13">
    <location>
        <begin position="97"/>
        <end position="251"/>
    </location>
</feature>
<keyword evidence="4 10" id="KW-0699">rRNA-binding</keyword>
<dbReference type="InterPro" id="IPR010914">
    <property type="entry name" value="RsgA_GTPase_dom"/>
</dbReference>
<comment type="subcellular location">
    <subcellularLocation>
        <location evidence="10">Cytoplasm</location>
    </subcellularLocation>
</comment>
<dbReference type="PANTHER" id="PTHR32120">
    <property type="entry name" value="SMALL RIBOSOMAL SUBUNIT BIOGENESIS GTPASE RSGA"/>
    <property type="match status" value="1"/>
</dbReference>
<keyword evidence="6 10" id="KW-0378">Hydrolase</keyword>
<evidence type="ECO:0000256" key="1">
    <source>
        <dbReference type="ARBA" id="ARBA00022490"/>
    </source>
</evidence>
<feature type="compositionally biased region" description="Polar residues" evidence="11">
    <location>
        <begin position="204"/>
        <end position="215"/>
    </location>
</feature>
<feature type="compositionally biased region" description="Basic residues" evidence="11">
    <location>
        <begin position="325"/>
        <end position="346"/>
    </location>
</feature>
<keyword evidence="5 10" id="KW-0547">Nucleotide-binding</keyword>
<dbReference type="NCBIfam" id="TIGR00157">
    <property type="entry name" value="ribosome small subunit-dependent GTPase A"/>
    <property type="match status" value="1"/>
</dbReference>
<dbReference type="PANTHER" id="PTHR32120:SF10">
    <property type="entry name" value="SMALL RIBOSOMAL SUBUNIT BIOGENESIS GTPASE RSGA"/>
    <property type="match status" value="1"/>
</dbReference>
<feature type="region of interest" description="Disordered" evidence="11">
    <location>
        <begin position="204"/>
        <end position="235"/>
    </location>
</feature>
<dbReference type="GO" id="GO:0005525">
    <property type="term" value="F:GTP binding"/>
    <property type="evidence" value="ECO:0007669"/>
    <property type="project" value="UniProtKB-UniRule"/>
</dbReference>
<feature type="binding site" evidence="10">
    <location>
        <position position="274"/>
    </location>
    <ligand>
        <name>Zn(2+)</name>
        <dbReference type="ChEBI" id="CHEBI:29105"/>
    </ligand>
</feature>
<dbReference type="AlphaFoldDB" id="A0A1G9WKV0"/>
<evidence type="ECO:0000256" key="4">
    <source>
        <dbReference type="ARBA" id="ARBA00022730"/>
    </source>
</evidence>
<sequence>MSDASLAALGWSDYFATQLEPGEIEATPPARLCDVHRDRVQAMTPDGEITLTLPGDMQVGNLAVGDWVLVDPSENRIVRALEPRSVLRRRAAGTVLMHQLIAANVDTLIIVTSCNADFNPARLERYLTLAASSDTEPLIILTKGDLVDNADDYVRQAEALSPHVSAITLDARDPAALDRLSPWLKPGATAALVGSSGVGKSTILNGLTDETSETQGNRKGDNKGRHTTTARSLRPTRSGAWLIDTPGMRSLGMSESGDGIDRVFSDLTELATTCKFSDCAHQSEPGCAIQAAIKAGEIDADRFQRWEKLLAEDRYNSETPSEARARKRGFTKKVKASVQGKRGRPG</sequence>
<feature type="region of interest" description="Disordered" evidence="11">
    <location>
        <begin position="314"/>
        <end position="346"/>
    </location>
</feature>
<evidence type="ECO:0000256" key="2">
    <source>
        <dbReference type="ARBA" id="ARBA00022517"/>
    </source>
</evidence>
<feature type="binding site" evidence="10">
    <location>
        <position position="279"/>
    </location>
    <ligand>
        <name>Zn(2+)</name>
        <dbReference type="ChEBI" id="CHEBI:29105"/>
    </ligand>
</feature>
<feature type="binding site" evidence="10">
    <location>
        <position position="281"/>
    </location>
    <ligand>
        <name>Zn(2+)</name>
        <dbReference type="ChEBI" id="CHEBI:29105"/>
    </ligand>
</feature>
<feature type="binding site" evidence="10">
    <location>
        <begin position="142"/>
        <end position="145"/>
    </location>
    <ligand>
        <name>GTP</name>
        <dbReference type="ChEBI" id="CHEBI:37565"/>
    </ligand>
</feature>
<keyword evidence="1 10" id="KW-0963">Cytoplasm</keyword>
<dbReference type="InterPro" id="IPR004881">
    <property type="entry name" value="Ribosome_biogen_GTPase_RsgA"/>
</dbReference>
<feature type="compositionally biased region" description="Basic and acidic residues" evidence="11">
    <location>
        <begin position="314"/>
        <end position="324"/>
    </location>
</feature>
<evidence type="ECO:0000256" key="3">
    <source>
        <dbReference type="ARBA" id="ARBA00022723"/>
    </source>
</evidence>
<evidence type="ECO:0000313" key="15">
    <source>
        <dbReference type="Proteomes" id="UP000199759"/>
    </source>
</evidence>
<keyword evidence="8 10" id="KW-0694">RNA-binding</keyword>
<dbReference type="SUPFAM" id="SSF52540">
    <property type="entry name" value="P-loop containing nucleoside triphosphate hydrolases"/>
    <property type="match status" value="1"/>
</dbReference>
<dbReference type="Gene3D" id="1.10.40.50">
    <property type="entry name" value="Probable gtpase engc, domain 3"/>
    <property type="match status" value="1"/>
</dbReference>
<feature type="binding site" evidence="10">
    <location>
        <begin position="194"/>
        <end position="202"/>
    </location>
    <ligand>
        <name>GTP</name>
        <dbReference type="ChEBI" id="CHEBI:37565"/>
    </ligand>
</feature>
<evidence type="ECO:0000313" key="14">
    <source>
        <dbReference type="EMBL" id="SDM84776.1"/>
    </source>
</evidence>
<accession>A0A1G9WKV0</accession>
<dbReference type="HAMAP" id="MF_01820">
    <property type="entry name" value="GTPase_RsgA"/>
    <property type="match status" value="1"/>
</dbReference>
<comment type="function">
    <text evidence="10">One of several proteins that assist in the late maturation steps of the functional core of the 30S ribosomal subunit. Helps release RbfA from mature subunits. May play a role in the assembly of ribosomal proteins into the subunit. Circularly permuted GTPase that catalyzes slow GTP hydrolysis, GTPase activity is stimulated by the 30S ribosomal subunit.</text>
</comment>
<evidence type="ECO:0000256" key="9">
    <source>
        <dbReference type="ARBA" id="ARBA00023134"/>
    </source>
</evidence>
<name>A0A1G9WKV0_9PROT</name>
<feature type="domain" description="EngC GTPase" evidence="12">
    <location>
        <begin position="103"/>
        <end position="249"/>
    </location>
</feature>
<keyword evidence="2 10" id="KW-0690">Ribosome biogenesis</keyword>
<dbReference type="RefSeq" id="WP_091771846.1">
    <property type="nucleotide sequence ID" value="NZ_FNHG01000025.1"/>
</dbReference>
<dbReference type="EMBL" id="FNHG01000025">
    <property type="protein sequence ID" value="SDM84776.1"/>
    <property type="molecule type" value="Genomic_DNA"/>
</dbReference>
<evidence type="ECO:0000259" key="12">
    <source>
        <dbReference type="PROSITE" id="PS50936"/>
    </source>
</evidence>
<evidence type="ECO:0000256" key="5">
    <source>
        <dbReference type="ARBA" id="ARBA00022741"/>
    </source>
</evidence>
<dbReference type="Pfam" id="PF03193">
    <property type="entry name" value="RsgA_GTPase"/>
    <property type="match status" value="1"/>
</dbReference>
<reference evidence="14 15" key="1">
    <citation type="submission" date="2016-10" db="EMBL/GenBank/DDBJ databases">
        <authorList>
            <person name="de Groot N.N."/>
        </authorList>
    </citation>
    <scope>NUCLEOTIDE SEQUENCE [LARGE SCALE GENOMIC DNA]</scope>
    <source>
        <strain evidence="14 15">DSM 16077</strain>
    </source>
</reference>
<dbReference type="GO" id="GO:0005737">
    <property type="term" value="C:cytoplasm"/>
    <property type="evidence" value="ECO:0007669"/>
    <property type="project" value="UniProtKB-SubCell"/>
</dbReference>
<gene>
    <name evidence="10" type="primary">rsgA</name>
    <name evidence="14" type="ORF">SAMN04488568_12537</name>
</gene>
<protein>
    <recommendedName>
        <fullName evidence="10">Small ribosomal subunit biogenesis GTPase RsgA</fullName>
        <ecNumber evidence="10">3.6.1.-</ecNumber>
    </recommendedName>
</protein>
<proteinExistence type="inferred from homology"/>
<keyword evidence="15" id="KW-1185">Reference proteome</keyword>
<dbReference type="EC" id="3.6.1.-" evidence="10"/>
<evidence type="ECO:0000256" key="8">
    <source>
        <dbReference type="ARBA" id="ARBA00022884"/>
    </source>
</evidence>
<dbReference type="CDD" id="cd01854">
    <property type="entry name" value="YjeQ_EngC"/>
    <property type="match status" value="1"/>
</dbReference>
<comment type="similarity">
    <text evidence="10">Belongs to the TRAFAC class YlqF/YawG GTPase family. RsgA subfamily.</text>
</comment>